<dbReference type="Proteomes" id="UP000178587">
    <property type="component" value="Unassembled WGS sequence"/>
</dbReference>
<proteinExistence type="predicted"/>
<sequence>MSFGEEKDIDMEEKSGVGSYEAYAPEKLALANSGDVVLFFRASWCPTCRALDADIKAHLNDIPAGVAILILDYDTETTLRQKYGVTYQHTLVQVDAGGNQIAKWQGSMTLAALLREIQ</sequence>
<dbReference type="EMBL" id="MFLU01000003">
    <property type="protein sequence ID" value="OGG76113.1"/>
    <property type="molecule type" value="Genomic_DNA"/>
</dbReference>
<evidence type="ECO:0000313" key="3">
    <source>
        <dbReference type="Proteomes" id="UP000178587"/>
    </source>
</evidence>
<evidence type="ECO:0000259" key="1">
    <source>
        <dbReference type="PROSITE" id="PS51352"/>
    </source>
</evidence>
<reference evidence="2 3" key="1">
    <citation type="journal article" date="2016" name="Nat. Commun.">
        <title>Thousands of microbial genomes shed light on interconnected biogeochemical processes in an aquifer system.</title>
        <authorList>
            <person name="Anantharaman K."/>
            <person name="Brown C.T."/>
            <person name="Hug L.A."/>
            <person name="Sharon I."/>
            <person name="Castelle C.J."/>
            <person name="Probst A.J."/>
            <person name="Thomas B.C."/>
            <person name="Singh A."/>
            <person name="Wilkins M.J."/>
            <person name="Karaoz U."/>
            <person name="Brodie E.L."/>
            <person name="Williams K.H."/>
            <person name="Hubbard S.S."/>
            <person name="Banfield J.F."/>
        </authorList>
    </citation>
    <scope>NUCLEOTIDE SEQUENCE [LARGE SCALE GENOMIC DNA]</scope>
</reference>
<dbReference type="Pfam" id="PF00085">
    <property type="entry name" value="Thioredoxin"/>
    <property type="match status" value="1"/>
</dbReference>
<protein>
    <recommendedName>
        <fullName evidence="1">Thioredoxin domain-containing protein</fullName>
    </recommendedName>
</protein>
<dbReference type="STRING" id="1798507.A3A34_00820"/>
<feature type="domain" description="Thioredoxin" evidence="1">
    <location>
        <begin position="1"/>
        <end position="118"/>
    </location>
</feature>
<accession>A0A1F6ER54</accession>
<dbReference type="PROSITE" id="PS51352">
    <property type="entry name" value="THIOREDOXIN_2"/>
    <property type="match status" value="1"/>
</dbReference>
<dbReference type="InterPro" id="IPR013766">
    <property type="entry name" value="Thioredoxin_domain"/>
</dbReference>
<name>A0A1F6ER54_9BACT</name>
<dbReference type="Gene3D" id="3.40.30.10">
    <property type="entry name" value="Glutaredoxin"/>
    <property type="match status" value="1"/>
</dbReference>
<comment type="caution">
    <text evidence="2">The sequence shown here is derived from an EMBL/GenBank/DDBJ whole genome shotgun (WGS) entry which is preliminary data.</text>
</comment>
<gene>
    <name evidence="2" type="ORF">A3A34_00820</name>
</gene>
<dbReference type="AlphaFoldDB" id="A0A1F6ER54"/>
<organism evidence="2 3">
    <name type="scientific">Candidatus Kaiserbacteria bacterium RIFCSPLOWO2_01_FULL_50_24</name>
    <dbReference type="NCBI Taxonomy" id="1798507"/>
    <lineage>
        <taxon>Bacteria</taxon>
        <taxon>Candidatus Kaiseribacteriota</taxon>
    </lineage>
</organism>
<evidence type="ECO:0000313" key="2">
    <source>
        <dbReference type="EMBL" id="OGG76113.1"/>
    </source>
</evidence>
<dbReference type="CDD" id="cd02947">
    <property type="entry name" value="TRX_family"/>
    <property type="match status" value="1"/>
</dbReference>
<dbReference type="SUPFAM" id="SSF52833">
    <property type="entry name" value="Thioredoxin-like"/>
    <property type="match status" value="1"/>
</dbReference>
<dbReference type="InterPro" id="IPR036249">
    <property type="entry name" value="Thioredoxin-like_sf"/>
</dbReference>